<dbReference type="HAMAP" id="MF_00115">
    <property type="entry name" value="MscL"/>
    <property type="match status" value="1"/>
</dbReference>
<feature type="transmembrane region" description="Helical" evidence="10">
    <location>
        <begin position="16"/>
        <end position="37"/>
    </location>
</feature>
<dbReference type="SUPFAM" id="SSF81330">
    <property type="entry name" value="Gated mechanosensitive channel"/>
    <property type="match status" value="1"/>
</dbReference>
<dbReference type="InterPro" id="IPR037673">
    <property type="entry name" value="MSC/AndL"/>
</dbReference>
<evidence type="ECO:0000256" key="6">
    <source>
        <dbReference type="ARBA" id="ARBA00022989"/>
    </source>
</evidence>
<feature type="transmembrane region" description="Helical" evidence="10">
    <location>
        <begin position="69"/>
        <end position="90"/>
    </location>
</feature>
<evidence type="ECO:0000256" key="2">
    <source>
        <dbReference type="ARBA" id="ARBA00007254"/>
    </source>
</evidence>
<evidence type="ECO:0000256" key="4">
    <source>
        <dbReference type="ARBA" id="ARBA00022475"/>
    </source>
</evidence>
<dbReference type="PRINTS" id="PR01264">
    <property type="entry name" value="MECHCHANNEL"/>
</dbReference>
<dbReference type="PANTHER" id="PTHR30266:SF2">
    <property type="entry name" value="LARGE-CONDUCTANCE MECHANOSENSITIVE CHANNEL"/>
    <property type="match status" value="1"/>
</dbReference>
<dbReference type="Proteomes" id="UP001595906">
    <property type="component" value="Unassembled WGS sequence"/>
</dbReference>
<keyword evidence="6 10" id="KW-1133">Transmembrane helix</keyword>
<dbReference type="InterPro" id="IPR036019">
    <property type="entry name" value="MscL_channel"/>
</dbReference>
<dbReference type="PANTHER" id="PTHR30266">
    <property type="entry name" value="MECHANOSENSITIVE CHANNEL MSCL"/>
    <property type="match status" value="1"/>
</dbReference>
<evidence type="ECO:0000256" key="9">
    <source>
        <dbReference type="ARBA" id="ARBA00023303"/>
    </source>
</evidence>
<dbReference type="Pfam" id="PF01741">
    <property type="entry name" value="MscL"/>
    <property type="match status" value="1"/>
</dbReference>
<evidence type="ECO:0000256" key="10">
    <source>
        <dbReference type="HAMAP-Rule" id="MF_00115"/>
    </source>
</evidence>
<name>A0ABV8PZX7_9BACT</name>
<dbReference type="EMBL" id="JBHSDC010000031">
    <property type="protein sequence ID" value="MFC4233522.1"/>
    <property type="molecule type" value="Genomic_DNA"/>
</dbReference>
<keyword evidence="12" id="KW-1185">Reference proteome</keyword>
<gene>
    <name evidence="10 11" type="primary">mscL</name>
    <name evidence="11" type="ORF">ACFOW1_16595</name>
</gene>
<protein>
    <recommendedName>
        <fullName evidence="10">Large-conductance mechanosensitive channel</fullName>
    </recommendedName>
</protein>
<keyword evidence="4 10" id="KW-1003">Cell membrane</keyword>
<evidence type="ECO:0000256" key="8">
    <source>
        <dbReference type="ARBA" id="ARBA00023136"/>
    </source>
</evidence>
<dbReference type="PROSITE" id="PS01327">
    <property type="entry name" value="MSCL"/>
    <property type="match status" value="1"/>
</dbReference>
<comment type="subcellular location">
    <subcellularLocation>
        <location evidence="1 10">Cell membrane</location>
        <topology evidence="1 10">Multi-pass membrane protein</topology>
    </subcellularLocation>
</comment>
<reference evidence="12" key="1">
    <citation type="journal article" date="2019" name="Int. J. Syst. Evol. Microbiol.">
        <title>The Global Catalogue of Microorganisms (GCM) 10K type strain sequencing project: providing services to taxonomists for standard genome sequencing and annotation.</title>
        <authorList>
            <consortium name="The Broad Institute Genomics Platform"/>
            <consortium name="The Broad Institute Genome Sequencing Center for Infectious Disease"/>
            <person name="Wu L."/>
            <person name="Ma J."/>
        </authorList>
    </citation>
    <scope>NUCLEOTIDE SEQUENCE [LARGE SCALE GENOMIC DNA]</scope>
    <source>
        <strain evidence="12">CECT 8010</strain>
    </source>
</reference>
<evidence type="ECO:0000256" key="7">
    <source>
        <dbReference type="ARBA" id="ARBA00023065"/>
    </source>
</evidence>
<accession>A0ABV8PZX7</accession>
<dbReference type="InterPro" id="IPR019823">
    <property type="entry name" value="Mechanosensitive_channel_CS"/>
</dbReference>
<sequence>MGMIKEFKDFAMKGNVVDLAVGVIIGAAFGKIVSSFIEDVITPLLLKPALDAAHLSKLADLTIWGTVKYGNFLAAVINFLIVAIVLFLIIKAINASKRKEVVAPAPPAEPSSTDKLLMEIRDALKK</sequence>
<evidence type="ECO:0000256" key="1">
    <source>
        <dbReference type="ARBA" id="ARBA00004651"/>
    </source>
</evidence>
<dbReference type="NCBIfam" id="TIGR00220">
    <property type="entry name" value="mscL"/>
    <property type="match status" value="1"/>
</dbReference>
<dbReference type="InterPro" id="IPR001185">
    <property type="entry name" value="MS_channel"/>
</dbReference>
<evidence type="ECO:0000256" key="3">
    <source>
        <dbReference type="ARBA" id="ARBA00022448"/>
    </source>
</evidence>
<evidence type="ECO:0000256" key="5">
    <source>
        <dbReference type="ARBA" id="ARBA00022692"/>
    </source>
</evidence>
<dbReference type="RefSeq" id="WP_379015840.1">
    <property type="nucleotide sequence ID" value="NZ_JBHSDC010000031.1"/>
</dbReference>
<dbReference type="Gene3D" id="1.10.1200.120">
    <property type="entry name" value="Large-conductance mechanosensitive channel, MscL, domain 1"/>
    <property type="match status" value="1"/>
</dbReference>
<keyword evidence="3 10" id="KW-0813">Transport</keyword>
<comment type="function">
    <text evidence="10">Channel that opens in response to stretch forces in the membrane lipid bilayer. May participate in the regulation of osmotic pressure changes within the cell.</text>
</comment>
<comment type="similarity">
    <text evidence="2 10">Belongs to the MscL family.</text>
</comment>
<comment type="subunit">
    <text evidence="10">Homopentamer.</text>
</comment>
<keyword evidence="8 10" id="KW-0472">Membrane</keyword>
<keyword evidence="5 10" id="KW-0812">Transmembrane</keyword>
<evidence type="ECO:0000313" key="12">
    <source>
        <dbReference type="Proteomes" id="UP001595906"/>
    </source>
</evidence>
<keyword evidence="7 10" id="KW-0406">Ion transport</keyword>
<comment type="caution">
    <text evidence="11">The sequence shown here is derived from an EMBL/GenBank/DDBJ whole genome shotgun (WGS) entry which is preliminary data.</text>
</comment>
<proteinExistence type="inferred from homology"/>
<evidence type="ECO:0000313" key="11">
    <source>
        <dbReference type="EMBL" id="MFC4233522.1"/>
    </source>
</evidence>
<organism evidence="11 12">
    <name type="scientific">Parasediminibacterium paludis</name>
    <dbReference type="NCBI Taxonomy" id="908966"/>
    <lineage>
        <taxon>Bacteria</taxon>
        <taxon>Pseudomonadati</taxon>
        <taxon>Bacteroidota</taxon>
        <taxon>Chitinophagia</taxon>
        <taxon>Chitinophagales</taxon>
        <taxon>Chitinophagaceae</taxon>
        <taxon>Parasediminibacterium</taxon>
    </lineage>
</organism>
<keyword evidence="9 10" id="KW-0407">Ion channel</keyword>